<dbReference type="InterPro" id="IPR000623">
    <property type="entry name" value="Shikimate_kinase/TSH1"/>
</dbReference>
<keyword evidence="10 12" id="KW-0057">Aromatic amino acid biosynthesis</keyword>
<dbReference type="InterPro" id="IPR023000">
    <property type="entry name" value="Shikimate_kinase_CS"/>
</dbReference>
<dbReference type="FunFam" id="3.40.50.300:FF:000408">
    <property type="entry name" value="Shikimate kinase 2"/>
    <property type="match status" value="1"/>
</dbReference>
<evidence type="ECO:0000256" key="3">
    <source>
        <dbReference type="ARBA" id="ARBA00022605"/>
    </source>
</evidence>
<feature type="binding site" evidence="12">
    <location>
        <position position="58"/>
    </location>
    <ligand>
        <name>substrate</name>
    </ligand>
</feature>
<comment type="cofactor">
    <cofactor evidence="12">
        <name>Mg(2+)</name>
        <dbReference type="ChEBI" id="CHEBI:18420"/>
    </cofactor>
    <text evidence="12">Binds 1 Mg(2+) ion per subunit.</text>
</comment>
<keyword evidence="9 12" id="KW-0460">Magnesium</keyword>
<dbReference type="AlphaFoldDB" id="A0A078LGP7"/>
<reference evidence="14" key="4">
    <citation type="submission" date="2020-11" db="EMBL/GenBank/DDBJ databases">
        <title>Enhanced detection system for hospital associated transmission using whole genome sequencing surveillance.</title>
        <authorList>
            <person name="Harrison L.H."/>
            <person name="Van Tyne D."/>
            <person name="Marsh J.W."/>
            <person name="Griffith M.P."/>
            <person name="Snyder D.J."/>
            <person name="Cooper V.S."/>
            <person name="Mustapha M."/>
        </authorList>
    </citation>
    <scope>NUCLEOTIDE SEQUENCE</scope>
    <source>
        <strain evidence="14">CB00014</strain>
    </source>
</reference>
<proteinExistence type="inferred from homology"/>
<comment type="domain">
    <text evidence="12">The LID domain closes over the active site upon ATP binding.</text>
</comment>
<keyword evidence="5 12" id="KW-0479">Metal-binding</keyword>
<comment type="pathway">
    <text evidence="1 12">Metabolic intermediate biosynthesis; chorismate biosynthesis; chorismate from D-erythrose 4-phosphate and phosphoenolpyruvate: step 5/7.</text>
</comment>
<keyword evidence="3 12" id="KW-0028">Amino-acid biosynthesis</keyword>
<dbReference type="EC" id="2.7.1.71" evidence="12"/>
<dbReference type="EMBL" id="RKIT01000002">
    <property type="protein sequence ID" value="RSC19355.1"/>
    <property type="molecule type" value="Genomic_DNA"/>
</dbReference>
<protein>
    <recommendedName>
        <fullName evidence="12">Shikimate kinase 2</fullName>
        <shortName evidence="12">SK 2</shortName>
        <ecNumber evidence="12">2.7.1.71</ecNumber>
    </recommendedName>
</protein>
<dbReference type="GO" id="GO:0009073">
    <property type="term" value="P:aromatic amino acid family biosynthetic process"/>
    <property type="evidence" value="ECO:0007669"/>
    <property type="project" value="UniProtKB-KW"/>
</dbReference>
<dbReference type="Gene3D" id="3.40.50.300">
    <property type="entry name" value="P-loop containing nucleotide triphosphate hydrolases"/>
    <property type="match status" value="1"/>
</dbReference>
<keyword evidence="6 12" id="KW-0547">Nucleotide-binding</keyword>
<comment type="caution">
    <text evidence="12">Lacks conserved residue(s) required for the propagation of feature annotation.</text>
</comment>
<evidence type="ECO:0000256" key="4">
    <source>
        <dbReference type="ARBA" id="ARBA00022679"/>
    </source>
</evidence>
<dbReference type="UniPathway" id="UPA00053">
    <property type="reaction ID" value="UER00088"/>
</dbReference>
<feature type="binding site" evidence="12">
    <location>
        <position position="120"/>
    </location>
    <ligand>
        <name>ATP</name>
        <dbReference type="ChEBI" id="CHEBI:30616"/>
    </ligand>
</feature>
<keyword evidence="7 12" id="KW-0418">Kinase</keyword>
<gene>
    <name evidence="12 13" type="primary">aroL</name>
    <name evidence="13" type="ORF">BN1086_02612</name>
    <name evidence="15" type="ORF">EGS84_21615</name>
    <name evidence="14" type="ORF">I5687_09345</name>
</gene>
<evidence type="ECO:0000256" key="1">
    <source>
        <dbReference type="ARBA" id="ARBA00004842"/>
    </source>
</evidence>
<evidence type="ECO:0000256" key="12">
    <source>
        <dbReference type="HAMAP-Rule" id="MF_01269"/>
    </source>
</evidence>
<comment type="subcellular location">
    <subcellularLocation>
        <location evidence="12">Cytoplasm</location>
    </subcellularLocation>
</comment>
<comment type="catalytic activity">
    <reaction evidence="11 12">
        <text>shikimate + ATP = 3-phosphoshikimate + ADP + H(+)</text>
        <dbReference type="Rhea" id="RHEA:13121"/>
        <dbReference type="ChEBI" id="CHEBI:15378"/>
        <dbReference type="ChEBI" id="CHEBI:30616"/>
        <dbReference type="ChEBI" id="CHEBI:36208"/>
        <dbReference type="ChEBI" id="CHEBI:145989"/>
        <dbReference type="ChEBI" id="CHEBI:456216"/>
        <dbReference type="EC" id="2.7.1.71"/>
    </reaction>
</comment>
<reference evidence="13" key="1">
    <citation type="submission" date="2014-06" db="EMBL/GenBank/DDBJ databases">
        <authorList>
            <person name="Urmite Genomes Urmite Genomes"/>
        </authorList>
    </citation>
    <scope>NUCLEOTIDE SEQUENCE</scope>
</reference>
<dbReference type="CDD" id="cd00464">
    <property type="entry name" value="SK"/>
    <property type="match status" value="1"/>
</dbReference>
<evidence type="ECO:0000256" key="2">
    <source>
        <dbReference type="ARBA" id="ARBA00022490"/>
    </source>
</evidence>
<dbReference type="GO" id="GO:0004765">
    <property type="term" value="F:shikimate kinase activity"/>
    <property type="evidence" value="ECO:0007669"/>
    <property type="project" value="UniProtKB-UniRule"/>
</dbReference>
<dbReference type="EMBL" id="JADVNV010000003">
    <property type="protein sequence ID" value="MBJ9868150.1"/>
    <property type="molecule type" value="Genomic_DNA"/>
</dbReference>
<dbReference type="NCBIfam" id="NF002988">
    <property type="entry name" value="PRK03731.1"/>
    <property type="match status" value="1"/>
</dbReference>
<reference evidence="16" key="3">
    <citation type="submission" date="2018-10" db="EMBL/GenBank/DDBJ databases">
        <title>FDA dAtabase for Regulatory Grade micrObial Sequences (FDA-ARGOS): Supporting development and validation of Infectious Disease Dx tests.</title>
        <authorList>
            <person name="Goldberg B."/>
            <person name="Campos J."/>
            <person name="Tallon L."/>
            <person name="Sadzewicz L."/>
            <person name="Zhao X."/>
            <person name="Vavikolanu K."/>
            <person name="Mehta A."/>
            <person name="Aluvathingal J."/>
            <person name="Nadendla S."/>
            <person name="Geyer C."/>
            <person name="Nandy P."/>
            <person name="Yan Y."/>
            <person name="Sichtig H."/>
        </authorList>
    </citation>
    <scope>NUCLEOTIDE SEQUENCE [LARGE SCALE GENOMIC DNA]</scope>
    <source>
        <strain evidence="16">FDAARGOS_526</strain>
    </source>
</reference>
<dbReference type="PANTHER" id="PTHR21087">
    <property type="entry name" value="SHIKIMATE KINASE"/>
    <property type="match status" value="1"/>
</dbReference>
<dbReference type="HAMAP" id="MF_01269">
    <property type="entry name" value="Shikimate_kinase_2"/>
    <property type="match status" value="1"/>
</dbReference>
<feature type="binding site" evidence="12">
    <location>
        <position position="16"/>
    </location>
    <ligand>
        <name>Mg(2+)</name>
        <dbReference type="ChEBI" id="CHEBI:18420"/>
    </ligand>
</feature>
<evidence type="ECO:0000256" key="7">
    <source>
        <dbReference type="ARBA" id="ARBA00022777"/>
    </source>
</evidence>
<feature type="binding site" evidence="12">
    <location>
        <position position="34"/>
    </location>
    <ligand>
        <name>substrate</name>
    </ligand>
</feature>
<dbReference type="EMBL" id="LK931336">
    <property type="protein sequence ID" value="CDZ84457.1"/>
    <property type="molecule type" value="Genomic_DNA"/>
</dbReference>
<dbReference type="PROSITE" id="PS01128">
    <property type="entry name" value="SHIKIMATE_KINASE"/>
    <property type="match status" value="1"/>
</dbReference>
<dbReference type="PRINTS" id="PR01100">
    <property type="entry name" value="SHIKIMTKNASE"/>
</dbReference>
<evidence type="ECO:0000256" key="8">
    <source>
        <dbReference type="ARBA" id="ARBA00022840"/>
    </source>
</evidence>
<dbReference type="PATRIC" id="fig|545.11.peg.1039"/>
<evidence type="ECO:0000313" key="14">
    <source>
        <dbReference type="EMBL" id="MBJ9868150.1"/>
    </source>
</evidence>
<organism evidence="13">
    <name type="scientific">Citrobacter koseri</name>
    <name type="common">Citrobacter diversus</name>
    <dbReference type="NCBI Taxonomy" id="545"/>
    <lineage>
        <taxon>Bacteria</taxon>
        <taxon>Pseudomonadati</taxon>
        <taxon>Pseudomonadota</taxon>
        <taxon>Gammaproteobacteria</taxon>
        <taxon>Enterobacterales</taxon>
        <taxon>Enterobacteriaceae</taxon>
        <taxon>Citrobacter</taxon>
    </lineage>
</organism>
<comment type="similarity">
    <text evidence="12">Belongs to the shikimate kinase family. AroL subfamily.</text>
</comment>
<dbReference type="GO" id="GO:0000287">
    <property type="term" value="F:magnesium ion binding"/>
    <property type="evidence" value="ECO:0007669"/>
    <property type="project" value="UniProtKB-UniRule"/>
</dbReference>
<sequence length="181" mass="19802">MTQPLFLVGPRGCGKTTTGMALAQAVDFQFVDTDRWLQSHVQMTVAEIVDREGWDSFRARETAALKAVTAPSTVVATGGGIILTEYNRRYMRENGIVIYLSAPVSTLVNRLEAAPEEGLRPTLTGKPLSEEVQEVLEQRDALYREAAHYIIDASHAPDQVVSEILAALSQAAQRLQGGVYN</sequence>
<accession>A0A078LGP7</accession>
<dbReference type="Proteomes" id="UP000807555">
    <property type="component" value="Unassembled WGS sequence"/>
</dbReference>
<dbReference type="GO" id="GO:0005524">
    <property type="term" value="F:ATP binding"/>
    <property type="evidence" value="ECO:0007669"/>
    <property type="project" value="UniProtKB-UniRule"/>
</dbReference>
<evidence type="ECO:0000256" key="9">
    <source>
        <dbReference type="ARBA" id="ARBA00022842"/>
    </source>
</evidence>
<dbReference type="GO" id="GO:0008652">
    <property type="term" value="P:amino acid biosynthetic process"/>
    <property type="evidence" value="ECO:0007669"/>
    <property type="project" value="UniProtKB-KW"/>
</dbReference>
<evidence type="ECO:0000256" key="6">
    <source>
        <dbReference type="ARBA" id="ARBA00022741"/>
    </source>
</evidence>
<dbReference type="GO" id="GO:0005829">
    <property type="term" value="C:cytosol"/>
    <property type="evidence" value="ECO:0007669"/>
    <property type="project" value="TreeGrafter"/>
</dbReference>
<name>A0A078LGP7_CITKO</name>
<dbReference type="SUPFAM" id="SSF52540">
    <property type="entry name" value="P-loop containing nucleoside triphosphate hydrolases"/>
    <property type="match status" value="1"/>
</dbReference>
<comment type="function">
    <text evidence="12">Catalyzes the specific phosphorylation of the 3-hydroxyl group of shikimic acid using ATP as a cosubstrate.</text>
</comment>
<dbReference type="InterPro" id="IPR031322">
    <property type="entry name" value="Shikimate/glucono_kinase"/>
</dbReference>
<dbReference type="InterPro" id="IPR027417">
    <property type="entry name" value="P-loop_NTPase"/>
</dbReference>
<comment type="subunit">
    <text evidence="12">Monomer.</text>
</comment>
<dbReference type="PANTHER" id="PTHR21087:SF21">
    <property type="entry name" value="SHIKIMATE KINASE 2"/>
    <property type="match status" value="1"/>
</dbReference>
<feature type="region of interest" description="LID domain" evidence="12">
    <location>
        <begin position="112"/>
        <end position="126"/>
    </location>
</feature>
<evidence type="ECO:0000313" key="13">
    <source>
        <dbReference type="EMBL" id="CDZ84457.1"/>
    </source>
</evidence>
<evidence type="ECO:0000313" key="16">
    <source>
        <dbReference type="Proteomes" id="UP000282299"/>
    </source>
</evidence>
<reference evidence="15" key="2">
    <citation type="submission" date="2018-10" db="EMBL/GenBank/DDBJ databases">
        <title>FDA dAtabase for Regulatory Grade micrObial Sequences (FDA-ARGOS): Supporting development and validation of Infectious Disease Dx tests.</title>
        <authorList>
            <person name="Campos J."/>
            <person name="Goldberg B."/>
            <person name="Tallon L.J."/>
            <person name="Sadzewicz L."/>
            <person name="Zhao X."/>
            <person name="Vavikolanu K."/>
            <person name="Mehta A."/>
            <person name="Aluvathingal J."/>
            <person name="Nadendla S."/>
            <person name="Geyer C."/>
            <person name="Nandy P."/>
            <person name="Yan Y."/>
            <person name="Sichtig H."/>
        </authorList>
    </citation>
    <scope>NUCLEOTIDE SEQUENCE</scope>
    <source>
        <strain evidence="15">FDAARGOS_526</strain>
    </source>
</reference>
<feature type="binding site" evidence="12">
    <location>
        <position position="79"/>
    </location>
    <ligand>
        <name>substrate</name>
    </ligand>
</feature>
<dbReference type="RefSeq" id="WP_047458531.1">
    <property type="nucleotide sequence ID" value="NZ_ABTEQQ020000001.1"/>
</dbReference>
<evidence type="ECO:0000256" key="5">
    <source>
        <dbReference type="ARBA" id="ARBA00022723"/>
    </source>
</evidence>
<dbReference type="GO" id="GO:0009423">
    <property type="term" value="P:chorismate biosynthetic process"/>
    <property type="evidence" value="ECO:0007669"/>
    <property type="project" value="UniProtKB-UniRule"/>
</dbReference>
<feature type="binding site" evidence="12">
    <location>
        <position position="32"/>
    </location>
    <ligand>
        <name>Mg(2+)</name>
        <dbReference type="ChEBI" id="CHEBI:18420"/>
    </ligand>
</feature>
<keyword evidence="2 12" id="KW-0963">Cytoplasm</keyword>
<evidence type="ECO:0000256" key="11">
    <source>
        <dbReference type="ARBA" id="ARBA00048567"/>
    </source>
</evidence>
<keyword evidence="4 12" id="KW-0808">Transferase</keyword>
<feature type="binding site" evidence="12">
    <location>
        <position position="139"/>
    </location>
    <ligand>
        <name>substrate</name>
    </ligand>
</feature>
<dbReference type="InterPro" id="IPR027544">
    <property type="entry name" value="Shikimate_kinase_2"/>
</dbReference>
<dbReference type="Proteomes" id="UP000282299">
    <property type="component" value="Unassembled WGS sequence"/>
</dbReference>
<feature type="binding site" evidence="12">
    <location>
        <begin position="12"/>
        <end position="17"/>
    </location>
    <ligand>
        <name>ATP</name>
        <dbReference type="ChEBI" id="CHEBI:30616"/>
    </ligand>
</feature>
<evidence type="ECO:0000256" key="10">
    <source>
        <dbReference type="ARBA" id="ARBA00023141"/>
    </source>
</evidence>
<keyword evidence="8 12" id="KW-0067">ATP-binding</keyword>
<dbReference type="HAMAP" id="MF_00109">
    <property type="entry name" value="Shikimate_kinase"/>
    <property type="match status" value="1"/>
</dbReference>
<dbReference type="Pfam" id="PF01202">
    <property type="entry name" value="SKI"/>
    <property type="match status" value="1"/>
</dbReference>
<evidence type="ECO:0000313" key="15">
    <source>
        <dbReference type="EMBL" id="RSC19355.1"/>
    </source>
</evidence>